<dbReference type="EMBL" id="KV922960">
    <property type="protein sequence ID" value="PIN88180.1"/>
    <property type="molecule type" value="Genomic_DNA"/>
</dbReference>
<evidence type="ECO:0000256" key="1">
    <source>
        <dbReference type="SAM" id="MobiDB-lite"/>
    </source>
</evidence>
<dbReference type="OrthoDB" id="10538090at2759"/>
<organism evidence="2">
    <name type="scientific">Aquarana catesbeiana</name>
    <name type="common">American bullfrog</name>
    <name type="synonym">Rana catesbeiana</name>
    <dbReference type="NCBI Taxonomy" id="8400"/>
    <lineage>
        <taxon>Eukaryota</taxon>
        <taxon>Metazoa</taxon>
        <taxon>Chordata</taxon>
        <taxon>Craniata</taxon>
        <taxon>Vertebrata</taxon>
        <taxon>Euteleostomi</taxon>
        <taxon>Amphibia</taxon>
        <taxon>Batrachia</taxon>
        <taxon>Anura</taxon>
        <taxon>Neobatrachia</taxon>
        <taxon>Ranoidea</taxon>
        <taxon>Ranidae</taxon>
        <taxon>Aquarana</taxon>
    </lineage>
</organism>
<sequence length="200" mass="21413">LQPTAGQCGSPSGTPSYDGIPERPLLRMQPPCVARKRCDPDLCEEPRPRLFNQSQMSVWRGEPISGISSQETSIHVIRALIISALITIATPVPQVSASDECPPVPAISAHQCQQSVPTTAHKCHQSVPISDASPGWLSVPPISAAHQCLSLLSINAHPCHPSVPSINAQQCHQYRLSVPPISAHQCRLSVPTSAAYQCQS</sequence>
<feature type="region of interest" description="Disordered" evidence="1">
    <location>
        <begin position="1"/>
        <end position="24"/>
    </location>
</feature>
<reference evidence="2" key="1">
    <citation type="submission" date="2017-08" db="EMBL/GenBank/DDBJ databases">
        <title>Assembly of the North American Bullfrog Genome.</title>
        <authorList>
            <person name="Warren R.L."/>
            <person name="Vandervalk B.P."/>
            <person name="Kucuk E."/>
            <person name="Birol I."/>
            <person name="Helbing C."/>
            <person name="Pandoh P."/>
            <person name="Behsaz B."/>
            <person name="Mohamadi H."/>
            <person name="Chu J."/>
            <person name="Jackman S."/>
            <person name="Hammond S.A."/>
            <person name="Veldhoen N."/>
            <person name="Kirk H."/>
            <person name="Zhao Y."/>
            <person name="Coope R."/>
            <person name="Pleasance S."/>
            <person name="Moore R."/>
            <person name="Holt R."/>
        </authorList>
    </citation>
    <scope>NUCLEOTIDE SEQUENCE</scope>
    <source>
        <strain evidence="2">Bruno</strain>
        <tissue evidence="2">Liver</tissue>
    </source>
</reference>
<feature type="non-terminal residue" evidence="2">
    <location>
        <position position="200"/>
    </location>
</feature>
<protein>
    <submittedName>
        <fullName evidence="2">Uncharacterized protein</fullName>
    </submittedName>
</protein>
<name>A0A2G9NBY5_AQUCT</name>
<feature type="compositionally biased region" description="Polar residues" evidence="1">
    <location>
        <begin position="1"/>
        <end position="15"/>
    </location>
</feature>
<accession>A0A2G9NBY5</accession>
<feature type="non-terminal residue" evidence="2">
    <location>
        <position position="1"/>
    </location>
</feature>
<gene>
    <name evidence="2" type="ORF">AB205_0050280</name>
</gene>
<dbReference type="AlphaFoldDB" id="A0A2G9NBY5"/>
<proteinExistence type="predicted"/>
<evidence type="ECO:0000313" key="2">
    <source>
        <dbReference type="EMBL" id="PIN88180.1"/>
    </source>
</evidence>